<gene>
    <name evidence="1" type="ORF">Lepto782_12675</name>
</gene>
<evidence type="ECO:0000313" key="2">
    <source>
        <dbReference type="Proteomes" id="UP000663124"/>
    </source>
</evidence>
<sequence length="116" mass="13633">MTFFENPNIYAKWVSYPKQIQRLLENIKEISLVALKNKGVITIQYLNGSTKDALYRGHVSEYDYNREAWRAELYLRVILENNDTDTLILDVSEIICIKDKTKPEIILKFQKVFSNS</sequence>
<reference evidence="1" key="1">
    <citation type="submission" date="2019-09" db="EMBL/GenBank/DDBJ databases">
        <title>Comparative Genomics of Leptospira interrogans Reveals Genome Plasticity - A Common Adaptive Strategy for Survival in Various Hosts.</title>
        <authorList>
            <person name="Ramli S.R."/>
            <person name="Bunk B."/>
            <person name="Goris M."/>
            <person name="Bhuju S."/>
            <person name="Jarek M."/>
            <person name="Sproer C."/>
            <person name="Mustakim S."/>
            <person name="Strommenger B."/>
            <person name="Pessler F."/>
        </authorList>
    </citation>
    <scope>NUCLEOTIDE SEQUENCE</scope>
    <source>
        <strain evidence="1">782</strain>
    </source>
</reference>
<evidence type="ECO:0000313" key="1">
    <source>
        <dbReference type="EMBL" id="QOI43025.1"/>
    </source>
</evidence>
<name>A0AAP9WD91_LEPIR</name>
<dbReference type="Proteomes" id="UP000663124">
    <property type="component" value="Chromosome 1"/>
</dbReference>
<protein>
    <submittedName>
        <fullName evidence="1">Uncharacterized protein</fullName>
    </submittedName>
</protein>
<proteinExistence type="predicted"/>
<dbReference type="EMBL" id="CP043884">
    <property type="protein sequence ID" value="QOI43025.1"/>
    <property type="molecule type" value="Genomic_DNA"/>
</dbReference>
<dbReference type="AlphaFoldDB" id="A0AAP9WD91"/>
<dbReference type="RefSeq" id="WP_061234773.1">
    <property type="nucleotide sequence ID" value="NZ_CP043884.1"/>
</dbReference>
<organism evidence="1 2">
    <name type="scientific">Leptospira interrogans serovar Canicola</name>
    <dbReference type="NCBI Taxonomy" id="211880"/>
    <lineage>
        <taxon>Bacteria</taxon>
        <taxon>Pseudomonadati</taxon>
        <taxon>Spirochaetota</taxon>
        <taxon>Spirochaetia</taxon>
        <taxon>Leptospirales</taxon>
        <taxon>Leptospiraceae</taxon>
        <taxon>Leptospira</taxon>
    </lineage>
</organism>
<accession>A0AAP9WD91</accession>